<gene>
    <name evidence="1" type="ORF">SAMN04488518_11378</name>
</gene>
<reference evidence="1 2" key="1">
    <citation type="submission" date="2016-10" db="EMBL/GenBank/DDBJ databases">
        <authorList>
            <person name="Varghese N."/>
            <person name="Submissions S."/>
        </authorList>
    </citation>
    <scope>NUCLEOTIDE SEQUENCE [LARGE SCALE GENOMIC DNA]</scope>
    <source>
        <strain evidence="1 2">DSM 16392</strain>
    </source>
</reference>
<sequence>MIQSPKIRRRILQHHANNMSPRAIAGIYGCSEGDIEGVIKTETAERLILSGVPVLNGVPLHPVQSLNAHLTPQIRLYKALPEEVQTFAAGVAKTCKVPVGRLFTSNSKRKKDVFCRGCFYYGLSCQFHWNYERIATASGVSVHVVCRAVNRYCTQVGAPRPSELVNARRAVA</sequence>
<keyword evidence="2" id="KW-1185">Reference proteome</keyword>
<evidence type="ECO:0000313" key="2">
    <source>
        <dbReference type="Proteomes" id="UP000199598"/>
    </source>
</evidence>
<name>A0A1I4E2E4_9HYPH</name>
<evidence type="ECO:0000313" key="1">
    <source>
        <dbReference type="EMBL" id="SFK98747.1"/>
    </source>
</evidence>
<proteinExistence type="predicted"/>
<dbReference type="Proteomes" id="UP000199598">
    <property type="component" value="Unassembled WGS sequence"/>
</dbReference>
<organism evidence="1 2">
    <name type="scientific">Pseudovibrio ascidiaceicola</name>
    <dbReference type="NCBI Taxonomy" id="285279"/>
    <lineage>
        <taxon>Bacteria</taxon>
        <taxon>Pseudomonadati</taxon>
        <taxon>Pseudomonadota</taxon>
        <taxon>Alphaproteobacteria</taxon>
        <taxon>Hyphomicrobiales</taxon>
        <taxon>Stappiaceae</taxon>
        <taxon>Pseudovibrio</taxon>
    </lineage>
</organism>
<accession>A0A1I4E2E4</accession>
<comment type="caution">
    <text evidence="1">The sequence shown here is derived from an EMBL/GenBank/DDBJ whole genome shotgun (WGS) entry which is preliminary data.</text>
</comment>
<dbReference type="EMBL" id="FOSK01000013">
    <property type="protein sequence ID" value="SFK98747.1"/>
    <property type="molecule type" value="Genomic_DNA"/>
</dbReference>
<dbReference type="RefSeq" id="WP_093522668.1">
    <property type="nucleotide sequence ID" value="NZ_FOSK01000013.1"/>
</dbReference>
<protein>
    <submittedName>
        <fullName evidence="1">Uncharacterized protein</fullName>
    </submittedName>
</protein>